<organism evidence="9 10">
    <name type="scientific">Promicromonospora kroppenstedtii</name>
    <dbReference type="NCBI Taxonomy" id="440482"/>
    <lineage>
        <taxon>Bacteria</taxon>
        <taxon>Bacillati</taxon>
        <taxon>Actinomycetota</taxon>
        <taxon>Actinomycetes</taxon>
        <taxon>Micrococcales</taxon>
        <taxon>Promicromonosporaceae</taxon>
        <taxon>Promicromonospora</taxon>
    </lineage>
</organism>
<feature type="transmembrane region" description="Helical" evidence="7">
    <location>
        <begin position="284"/>
        <end position="307"/>
    </location>
</feature>
<feature type="domain" description="ABC3 transporter permease C-terminal" evidence="8">
    <location>
        <begin position="687"/>
        <end position="805"/>
    </location>
</feature>
<dbReference type="PANTHER" id="PTHR30572">
    <property type="entry name" value="MEMBRANE COMPONENT OF TRANSPORTER-RELATED"/>
    <property type="match status" value="1"/>
</dbReference>
<comment type="similarity">
    <text evidence="6">Belongs to the ABC-4 integral membrane protein family.</text>
</comment>
<evidence type="ECO:0000259" key="8">
    <source>
        <dbReference type="Pfam" id="PF02687"/>
    </source>
</evidence>
<name>A0ABW7XPP6_9MICO</name>
<dbReference type="PANTHER" id="PTHR30572:SF4">
    <property type="entry name" value="ABC TRANSPORTER PERMEASE YTRF"/>
    <property type="match status" value="1"/>
</dbReference>
<dbReference type="Proteomes" id="UP001611580">
    <property type="component" value="Unassembled WGS sequence"/>
</dbReference>
<feature type="transmembrane region" description="Helical" evidence="7">
    <location>
        <begin position="229"/>
        <end position="257"/>
    </location>
</feature>
<feature type="transmembrane region" description="Helical" evidence="7">
    <location>
        <begin position="403"/>
        <end position="423"/>
    </location>
</feature>
<evidence type="ECO:0000256" key="6">
    <source>
        <dbReference type="ARBA" id="ARBA00038076"/>
    </source>
</evidence>
<feature type="transmembrane region" description="Helical" evidence="7">
    <location>
        <begin position="457"/>
        <end position="474"/>
    </location>
</feature>
<evidence type="ECO:0000313" key="10">
    <source>
        <dbReference type="Proteomes" id="UP001611580"/>
    </source>
</evidence>
<comment type="subcellular location">
    <subcellularLocation>
        <location evidence="1">Cell membrane</location>
        <topology evidence="1">Multi-pass membrane protein</topology>
    </subcellularLocation>
</comment>
<feature type="domain" description="ABC3 transporter permease C-terminal" evidence="8">
    <location>
        <begin position="235"/>
        <end position="357"/>
    </location>
</feature>
<evidence type="ECO:0000313" key="9">
    <source>
        <dbReference type="EMBL" id="MFI2489519.1"/>
    </source>
</evidence>
<evidence type="ECO:0000256" key="5">
    <source>
        <dbReference type="ARBA" id="ARBA00023136"/>
    </source>
</evidence>
<keyword evidence="3 7" id="KW-0812">Transmembrane</keyword>
<dbReference type="RefSeq" id="WP_397406816.1">
    <property type="nucleotide sequence ID" value="NZ_JBIRYI010000015.1"/>
</dbReference>
<dbReference type="Pfam" id="PF02687">
    <property type="entry name" value="FtsX"/>
    <property type="match status" value="2"/>
</dbReference>
<protein>
    <submittedName>
        <fullName evidence="9">FtsX-like permease family protein</fullName>
    </submittedName>
</protein>
<keyword evidence="4 7" id="KW-1133">Transmembrane helix</keyword>
<feature type="transmembrane region" description="Helical" evidence="7">
    <location>
        <begin position="735"/>
        <end position="758"/>
    </location>
</feature>
<feature type="transmembrane region" description="Helical" evidence="7">
    <location>
        <begin position="16"/>
        <end position="36"/>
    </location>
</feature>
<evidence type="ECO:0000256" key="2">
    <source>
        <dbReference type="ARBA" id="ARBA00022475"/>
    </source>
</evidence>
<keyword evidence="5 7" id="KW-0472">Membrane</keyword>
<evidence type="ECO:0000256" key="3">
    <source>
        <dbReference type="ARBA" id="ARBA00022692"/>
    </source>
</evidence>
<evidence type="ECO:0000256" key="4">
    <source>
        <dbReference type="ARBA" id="ARBA00022989"/>
    </source>
</evidence>
<comment type="caution">
    <text evidence="9">The sequence shown here is derived from an EMBL/GenBank/DDBJ whole genome shotgun (WGS) entry which is preliminary data.</text>
</comment>
<feature type="transmembrane region" description="Helical" evidence="7">
    <location>
        <begin position="778"/>
        <end position="797"/>
    </location>
</feature>
<evidence type="ECO:0000256" key="1">
    <source>
        <dbReference type="ARBA" id="ARBA00004651"/>
    </source>
</evidence>
<dbReference type="InterPro" id="IPR050250">
    <property type="entry name" value="Macrolide_Exporter_MacB"/>
</dbReference>
<accession>A0ABW7XPP6</accession>
<feature type="transmembrane region" description="Helical" evidence="7">
    <location>
        <begin position="685"/>
        <end position="708"/>
    </location>
</feature>
<sequence length="812" mass="82051">MRTVLLASLRRHLRRYVAAGTAVVVAVAFVVAVGVLTTGAQNRILAGAGAPFAGADHVVTNLGTQNAITYAAQHGDEVAVLGSATLPLRAGDEQAAGKFVGSIADLPRLRWQTLDSGRFPEREGEAVVDAWTAQEMTIAVGDTVTLGAGGDAVDLRVVGIGAASANLGQAAVYITFDQLLHWRDDDTLLLDRAVVVGDPGRLPDGAVALTPQELVAASMAQHTNNVNTMALLLLVFAGIAGIVSVLVITNTFAILFAQRVRDFALLRCVGATRRQVLGSVRREAVVVGVLASLGGVGAGIGLGYGLIALAGAVTRNSPLGAPDRLPVWWLLGGFAVGLVVTLLASWLPTRRVVRVSPLAALRPDGVVDARTGTGRVRVVLGAVLLAGGAALLAVAAVQDSAVSMVAGGAALFAGVLLFGPLLVPRVVRGIGALLGTGGRLATENAVRNPRRTATTTASLLVGVTLTTAVLTGLATTRASVDANHGTAHPLDVALTSWDGPLDADVLEQVRATPGVGQAIVVEGVLVEVGRGAGGGAGQDGADRPLLLLSAPDAGLVARDGGTFAAVGPGTVALDADVYGDDPADVLGDPVTAQAVAGDGAPEVELQVTTGSGWGGAGLVASGTLAALGTPRPHAVWVRAAADADPVALVGALETLADTVGADVDNGLRAEAADDQMLGIITGATLGLLGISVVIALVGIANTLGLSVLERAREHAVLRALGLTRRQLRRMLATEAVLLSVTAALLGTVLGVGFAWVGYETFVKAALDAATWRIPWLELAAVLPVGVLAGLLAAVLPARRAARVTPAAALTLD</sequence>
<keyword evidence="10" id="KW-1185">Reference proteome</keyword>
<proteinExistence type="inferred from homology"/>
<evidence type="ECO:0000256" key="7">
    <source>
        <dbReference type="SAM" id="Phobius"/>
    </source>
</evidence>
<feature type="transmembrane region" description="Helical" evidence="7">
    <location>
        <begin position="327"/>
        <end position="347"/>
    </location>
</feature>
<dbReference type="InterPro" id="IPR003838">
    <property type="entry name" value="ABC3_permease_C"/>
</dbReference>
<gene>
    <name evidence="9" type="ORF">ACH47X_21580</name>
</gene>
<feature type="transmembrane region" description="Helical" evidence="7">
    <location>
        <begin position="378"/>
        <end position="397"/>
    </location>
</feature>
<keyword evidence="2" id="KW-1003">Cell membrane</keyword>
<dbReference type="EMBL" id="JBIRYI010000015">
    <property type="protein sequence ID" value="MFI2489519.1"/>
    <property type="molecule type" value="Genomic_DNA"/>
</dbReference>
<reference evidence="9 10" key="1">
    <citation type="submission" date="2024-10" db="EMBL/GenBank/DDBJ databases">
        <title>The Natural Products Discovery Center: Release of the First 8490 Sequenced Strains for Exploring Actinobacteria Biosynthetic Diversity.</title>
        <authorList>
            <person name="Kalkreuter E."/>
            <person name="Kautsar S.A."/>
            <person name="Yang D."/>
            <person name="Bader C.D."/>
            <person name="Teijaro C.N."/>
            <person name="Fluegel L."/>
            <person name="Davis C.M."/>
            <person name="Simpson J.R."/>
            <person name="Lauterbach L."/>
            <person name="Steele A.D."/>
            <person name="Gui C."/>
            <person name="Meng S."/>
            <person name="Li G."/>
            <person name="Viehrig K."/>
            <person name="Ye F."/>
            <person name="Su P."/>
            <person name="Kiefer A.F."/>
            <person name="Nichols A."/>
            <person name="Cepeda A.J."/>
            <person name="Yan W."/>
            <person name="Fan B."/>
            <person name="Jiang Y."/>
            <person name="Adhikari A."/>
            <person name="Zheng C.-J."/>
            <person name="Schuster L."/>
            <person name="Cowan T.M."/>
            <person name="Smanski M.J."/>
            <person name="Chevrette M.G."/>
            <person name="De Carvalho L.P.S."/>
            <person name="Shen B."/>
        </authorList>
    </citation>
    <scope>NUCLEOTIDE SEQUENCE [LARGE SCALE GENOMIC DNA]</scope>
    <source>
        <strain evidence="9 10">NPDC019481</strain>
    </source>
</reference>